<comment type="similarity">
    <text evidence="1">Belongs to the barstar family.</text>
</comment>
<dbReference type="InterPro" id="IPR000468">
    <property type="entry name" value="Barstar"/>
</dbReference>
<proteinExistence type="inferred from homology"/>
<feature type="compositionally biased region" description="Low complexity" evidence="2">
    <location>
        <begin position="119"/>
        <end position="133"/>
    </location>
</feature>
<evidence type="ECO:0000256" key="1">
    <source>
        <dbReference type="ARBA" id="ARBA00006845"/>
    </source>
</evidence>
<reference evidence="4 5" key="1">
    <citation type="submission" date="2015-06" db="EMBL/GenBank/DDBJ databases">
        <authorList>
            <person name="Hoefler B.C."/>
            <person name="Straight P.D."/>
        </authorList>
    </citation>
    <scope>NUCLEOTIDE SEQUENCE [LARGE SCALE GENOMIC DNA]</scope>
    <source>
        <strain evidence="4 5">NRRL 3427</strain>
    </source>
</reference>
<dbReference type="Pfam" id="PF01337">
    <property type="entry name" value="Barstar"/>
    <property type="match status" value="1"/>
</dbReference>
<dbReference type="Proteomes" id="UP000037023">
    <property type="component" value="Unassembled WGS sequence"/>
</dbReference>
<feature type="domain" description="Barstar (barnase inhibitor)" evidence="3">
    <location>
        <begin position="17"/>
        <end position="93"/>
    </location>
</feature>
<evidence type="ECO:0000259" key="3">
    <source>
        <dbReference type="Pfam" id="PF01337"/>
    </source>
</evidence>
<dbReference type="AlphaFoldDB" id="A0A0L8K3H3"/>
<evidence type="ECO:0000313" key="5">
    <source>
        <dbReference type="Proteomes" id="UP000037023"/>
    </source>
</evidence>
<protein>
    <recommendedName>
        <fullName evidence="3">Barstar (barnase inhibitor) domain-containing protein</fullName>
    </recommendedName>
</protein>
<gene>
    <name evidence="4" type="ORF">ADK34_23740</name>
</gene>
<dbReference type="SUPFAM" id="SSF52038">
    <property type="entry name" value="Barstar-related"/>
    <property type="match status" value="1"/>
</dbReference>
<dbReference type="Gene3D" id="3.30.370.10">
    <property type="entry name" value="Barstar-like"/>
    <property type="match status" value="1"/>
</dbReference>
<sequence length="133" mass="14253">MNATHRTGHEAPDLSRPVVLDLHGVTDKTAFMNRCVRALPLPVWFGRNWDALADCLADMREPMAIVVTGWQAYEEASPDEWATAEEVFSAAARVSVHGLAVLLSLGGLEEPTGTLPQGSDDPPASPHAPDVGQ</sequence>
<dbReference type="CDD" id="cd05141">
    <property type="entry name" value="Barstar_evA4336-like"/>
    <property type="match status" value="1"/>
</dbReference>
<dbReference type="RefSeq" id="WP_324611691.1">
    <property type="nucleotide sequence ID" value="NZ_LGUP01000305.1"/>
</dbReference>
<evidence type="ECO:0000256" key="2">
    <source>
        <dbReference type="SAM" id="MobiDB-lite"/>
    </source>
</evidence>
<dbReference type="EMBL" id="LGUP01000305">
    <property type="protein sequence ID" value="KOG20314.1"/>
    <property type="molecule type" value="Genomic_DNA"/>
</dbReference>
<organism evidence="4 5">
    <name type="scientific">Streptomyces viridochromogenes</name>
    <dbReference type="NCBI Taxonomy" id="1938"/>
    <lineage>
        <taxon>Bacteria</taxon>
        <taxon>Bacillati</taxon>
        <taxon>Actinomycetota</taxon>
        <taxon>Actinomycetes</taxon>
        <taxon>Kitasatosporales</taxon>
        <taxon>Streptomycetaceae</taxon>
        <taxon>Streptomyces</taxon>
    </lineage>
</organism>
<evidence type="ECO:0000313" key="4">
    <source>
        <dbReference type="EMBL" id="KOG20314.1"/>
    </source>
</evidence>
<accession>A0A0L8K3H3</accession>
<name>A0A0L8K3H3_STRVR</name>
<dbReference type="PATRIC" id="fig|1938.6.peg.5112"/>
<dbReference type="InterPro" id="IPR035905">
    <property type="entry name" value="Barstar-like_sf"/>
</dbReference>
<feature type="region of interest" description="Disordered" evidence="2">
    <location>
        <begin position="110"/>
        <end position="133"/>
    </location>
</feature>
<comment type="caution">
    <text evidence="4">The sequence shown here is derived from an EMBL/GenBank/DDBJ whole genome shotgun (WGS) entry which is preliminary data.</text>
</comment>